<dbReference type="InterPro" id="IPR032782">
    <property type="entry name" value="KhpB_N"/>
</dbReference>
<comment type="caution">
    <text evidence="6">Lacks conserved residue(s) required for the propagation of feature annotation.</text>
</comment>
<dbReference type="PANTHER" id="PTHR35800:SF1">
    <property type="entry name" value="RNA-BINDING PROTEIN KHPB"/>
    <property type="match status" value="1"/>
</dbReference>
<dbReference type="InterPro" id="IPR038008">
    <property type="entry name" value="Jag_KH"/>
</dbReference>
<dbReference type="Gene3D" id="3.30.300.20">
    <property type="match status" value="1"/>
</dbReference>
<dbReference type="CDD" id="cd02414">
    <property type="entry name" value="KH-II_Jag"/>
    <property type="match status" value="1"/>
</dbReference>
<dbReference type="PANTHER" id="PTHR35800">
    <property type="entry name" value="PROTEIN JAG"/>
    <property type="match status" value="1"/>
</dbReference>
<keyword evidence="5 6" id="KW-0961">Cell wall biogenesis/degradation</keyword>
<sequence length="210" mass="23876">MLKVRVSGKTIDEAVANAYQQLDVPKERMSYEVIEEARKGFLGFGSKQAIIEAYAIPDPEELAHEFLTKTIEKMGIAASLERKKTSEGLLFSINCEEERDTARLIGKRGQTLDSLEYLVGLAANRNKTKHKAFQVDVGEYRSKRYQTLRELAVRVAKKAKYQEDGIPLEPMNARERKVVHQVLYRREGIMTFSKGKGSQRHVIVKKSTES</sequence>
<keyword evidence="3 6" id="KW-0133">Cell shape</keyword>
<dbReference type="PROSITE" id="PS51061">
    <property type="entry name" value="R3H"/>
    <property type="match status" value="1"/>
</dbReference>
<dbReference type="RefSeq" id="WP_251608605.1">
    <property type="nucleotide sequence ID" value="NZ_JAMQJY010000001.1"/>
</dbReference>
<keyword evidence="1 6" id="KW-0963">Cytoplasm</keyword>
<dbReference type="CDD" id="cd02644">
    <property type="entry name" value="R3H_jag"/>
    <property type="match status" value="1"/>
</dbReference>
<dbReference type="Pfam" id="PF14804">
    <property type="entry name" value="Jag_N"/>
    <property type="match status" value="1"/>
</dbReference>
<comment type="caution">
    <text evidence="8">The sequence shown here is derived from an EMBL/GenBank/DDBJ whole genome shotgun (WGS) entry which is preliminary data.</text>
</comment>
<keyword evidence="4 6" id="KW-0143">Chaperone</keyword>
<proteinExistence type="inferred from homology"/>
<dbReference type="SMART" id="SM01245">
    <property type="entry name" value="Jag_N"/>
    <property type="match status" value="1"/>
</dbReference>
<evidence type="ECO:0000256" key="3">
    <source>
        <dbReference type="ARBA" id="ARBA00022960"/>
    </source>
</evidence>
<dbReference type="EMBL" id="JAMQJY010000001">
    <property type="protein sequence ID" value="MCM2676451.1"/>
    <property type="molecule type" value="Genomic_DNA"/>
</dbReference>
<dbReference type="Gene3D" id="3.30.1370.50">
    <property type="entry name" value="R3H-like domain"/>
    <property type="match status" value="1"/>
</dbReference>
<evidence type="ECO:0000256" key="2">
    <source>
        <dbReference type="ARBA" id="ARBA00022884"/>
    </source>
</evidence>
<comment type="similarity">
    <text evidence="6">Belongs to the KhpB RNA-binding protein family.</text>
</comment>
<evidence type="ECO:0000256" key="4">
    <source>
        <dbReference type="ARBA" id="ARBA00023186"/>
    </source>
</evidence>
<dbReference type="SUPFAM" id="SSF82708">
    <property type="entry name" value="R3H domain"/>
    <property type="match status" value="1"/>
</dbReference>
<protein>
    <recommendedName>
        <fullName evidence="6">RNA-binding protein KhpB</fullName>
    </recommendedName>
    <alternativeName>
        <fullName evidence="6">RNA-binding protein EloR</fullName>
    </alternativeName>
</protein>
<name>A0ABT0XKP1_9BACI</name>
<comment type="domain">
    <text evidence="6">Has an N-terminal Jag-N domain and 2 RNA-binding domains (KH and R3H).</text>
</comment>
<dbReference type="Proteomes" id="UP001203665">
    <property type="component" value="Unassembled WGS sequence"/>
</dbReference>
<reference evidence="8" key="1">
    <citation type="submission" date="2022-06" db="EMBL/GenBank/DDBJ databases">
        <title>Alkalicoccobacillus porphyridii sp. nov., isolated from a marine red alga, Porphyridium purpureum and reclassification of Shouchella plakortidis and Shouchella gibsonii as Alkalicoccobacillus plakortidis comb. nov. and Alkalicoccobacillus gibsonii comb. nov.</title>
        <authorList>
            <person name="Kim K.H."/>
            <person name="Lee J.K."/>
            <person name="Han D.M."/>
            <person name="Baek J.H."/>
            <person name="Jeon C.O."/>
        </authorList>
    </citation>
    <scope>NUCLEOTIDE SEQUENCE</scope>
    <source>
        <strain evidence="8">DSM 19153</strain>
    </source>
</reference>
<dbReference type="InterPro" id="IPR034079">
    <property type="entry name" value="R3H_KhpB"/>
</dbReference>
<dbReference type="HAMAP" id="MF_00867">
    <property type="entry name" value="KhpB"/>
    <property type="match status" value="1"/>
</dbReference>
<comment type="subcellular location">
    <subcellularLocation>
        <location evidence="6">Cytoplasm</location>
    </subcellularLocation>
</comment>
<dbReference type="Gene3D" id="3.30.30.80">
    <property type="entry name" value="probable RNA-binding protein from clostridium symbiosum atcc 14940"/>
    <property type="match status" value="1"/>
</dbReference>
<gene>
    <name evidence="6" type="primary">khpB</name>
    <name evidence="6" type="synonym">eloR</name>
    <name evidence="8" type="ORF">NDM98_13800</name>
</gene>
<organism evidence="8 9">
    <name type="scientific">Alkalicoccobacillus plakortidis</name>
    <dbReference type="NCBI Taxonomy" id="444060"/>
    <lineage>
        <taxon>Bacteria</taxon>
        <taxon>Bacillati</taxon>
        <taxon>Bacillota</taxon>
        <taxon>Bacilli</taxon>
        <taxon>Bacillales</taxon>
        <taxon>Bacillaceae</taxon>
        <taxon>Alkalicoccobacillus</taxon>
    </lineage>
</organism>
<comment type="function">
    <text evidence="6">A probable RNA chaperone. Forms a complex with KhpA which binds to cellular RNA and controls its expression. Plays a role in peptidoglycan (PG) homeostasis and cell length regulation.</text>
</comment>
<dbReference type="Pfam" id="PF01424">
    <property type="entry name" value="R3H"/>
    <property type="match status" value="1"/>
</dbReference>
<evidence type="ECO:0000259" key="7">
    <source>
        <dbReference type="PROSITE" id="PS51061"/>
    </source>
</evidence>
<evidence type="ECO:0000256" key="5">
    <source>
        <dbReference type="ARBA" id="ARBA00023316"/>
    </source>
</evidence>
<dbReference type="NCBIfam" id="NF041568">
    <property type="entry name" value="Jag_EloR"/>
    <property type="match status" value="1"/>
</dbReference>
<dbReference type="InterPro" id="IPR015946">
    <property type="entry name" value="KH_dom-like_a/b"/>
</dbReference>
<dbReference type="InterPro" id="IPR038247">
    <property type="entry name" value="Jag_N_dom_sf"/>
</dbReference>
<evidence type="ECO:0000313" key="9">
    <source>
        <dbReference type="Proteomes" id="UP001203665"/>
    </source>
</evidence>
<dbReference type="InterPro" id="IPR001374">
    <property type="entry name" value="R3H_dom"/>
</dbReference>
<accession>A0ABT0XKP1</accession>
<evidence type="ECO:0000256" key="1">
    <source>
        <dbReference type="ARBA" id="ARBA00022490"/>
    </source>
</evidence>
<keyword evidence="9" id="KW-1185">Reference proteome</keyword>
<dbReference type="InterPro" id="IPR036867">
    <property type="entry name" value="R3H_dom_sf"/>
</dbReference>
<dbReference type="Pfam" id="PF13083">
    <property type="entry name" value="KH_KhpA-B"/>
    <property type="match status" value="1"/>
</dbReference>
<comment type="subunit">
    <text evidence="6">Forms a complex with KhpA.</text>
</comment>
<evidence type="ECO:0000256" key="6">
    <source>
        <dbReference type="HAMAP-Rule" id="MF_00867"/>
    </source>
</evidence>
<evidence type="ECO:0000313" key="8">
    <source>
        <dbReference type="EMBL" id="MCM2676451.1"/>
    </source>
</evidence>
<feature type="domain" description="R3H" evidence="7">
    <location>
        <begin position="142"/>
        <end position="208"/>
    </location>
</feature>
<dbReference type="SMART" id="SM00393">
    <property type="entry name" value="R3H"/>
    <property type="match status" value="1"/>
</dbReference>
<keyword evidence="2 6" id="KW-0694">RNA-binding</keyword>
<dbReference type="InterPro" id="IPR039247">
    <property type="entry name" value="KhpB"/>
</dbReference>